<proteinExistence type="predicted"/>
<keyword evidence="2" id="KW-1185">Reference proteome</keyword>
<protein>
    <submittedName>
        <fullName evidence="1">Uncharacterized protein</fullName>
    </submittedName>
</protein>
<feature type="non-terminal residue" evidence="1">
    <location>
        <position position="1"/>
    </location>
</feature>
<gene>
    <name evidence="1" type="ORF">XENOCAPTIV_024018</name>
</gene>
<comment type="caution">
    <text evidence="1">The sequence shown here is derived from an EMBL/GenBank/DDBJ whole genome shotgun (WGS) entry which is preliminary data.</text>
</comment>
<name>A0ABV0RIQ4_9TELE</name>
<evidence type="ECO:0000313" key="1">
    <source>
        <dbReference type="EMBL" id="MEQ2208054.1"/>
    </source>
</evidence>
<reference evidence="1 2" key="1">
    <citation type="submission" date="2021-06" db="EMBL/GenBank/DDBJ databases">
        <authorList>
            <person name="Palmer J.M."/>
        </authorList>
    </citation>
    <scope>NUCLEOTIDE SEQUENCE [LARGE SCALE GENOMIC DNA]</scope>
    <source>
        <strain evidence="1 2">XC_2019</strain>
        <tissue evidence="1">Muscle</tissue>
    </source>
</reference>
<organism evidence="1 2">
    <name type="scientific">Xenoophorus captivus</name>
    <dbReference type="NCBI Taxonomy" id="1517983"/>
    <lineage>
        <taxon>Eukaryota</taxon>
        <taxon>Metazoa</taxon>
        <taxon>Chordata</taxon>
        <taxon>Craniata</taxon>
        <taxon>Vertebrata</taxon>
        <taxon>Euteleostomi</taxon>
        <taxon>Actinopterygii</taxon>
        <taxon>Neopterygii</taxon>
        <taxon>Teleostei</taxon>
        <taxon>Neoteleostei</taxon>
        <taxon>Acanthomorphata</taxon>
        <taxon>Ovalentaria</taxon>
        <taxon>Atherinomorphae</taxon>
        <taxon>Cyprinodontiformes</taxon>
        <taxon>Goodeidae</taxon>
        <taxon>Xenoophorus</taxon>
    </lineage>
</organism>
<dbReference type="EMBL" id="JAHRIN010047545">
    <property type="protein sequence ID" value="MEQ2208054.1"/>
    <property type="molecule type" value="Genomic_DNA"/>
</dbReference>
<evidence type="ECO:0000313" key="2">
    <source>
        <dbReference type="Proteomes" id="UP001434883"/>
    </source>
</evidence>
<dbReference type="Proteomes" id="UP001434883">
    <property type="component" value="Unassembled WGS sequence"/>
</dbReference>
<accession>A0ABV0RIQ4</accession>
<sequence>TGKYMVVKHMMIQVGIPTEVQVSIIKRKTIQVNASSTSFQELKTLLITSSAELLLERGGSVATQEDEL</sequence>